<dbReference type="EMBL" id="CAKXAJ010024486">
    <property type="protein sequence ID" value="CAH2228950.1"/>
    <property type="molecule type" value="Genomic_DNA"/>
</dbReference>
<sequence length="308" mass="35474">MVYPKYYPFLPDLGHEWTHLNLVQFFILNLFYHSSLIPHKYSVHSDQEIGVTITGGDKPRPTESPLLQCRSAERRSDNANTPVRQPAPPGSPAHISPLASSTSTDITKLREHFDSSLTRFKTEILNEVTTKLEKCIKELEQQRDQFLQDTRVIKNKVGALEKKNEKLESSLTNLSDFYDDLKEKNKALAAENGQLKSQISSLTKSSHDMQQQIDDATSYITAKFIEIRNVPPNNEENLLDYFKKLCTALGTEYKPNHISNIYRRRTYKQESQHILVELNNEIYRRDLLGAVKERIKRKDKLSTSHIGM</sequence>
<evidence type="ECO:0000256" key="1">
    <source>
        <dbReference type="SAM" id="Coils"/>
    </source>
</evidence>
<accession>A0A8S4R020</accession>
<reference evidence="3" key="1">
    <citation type="submission" date="2022-03" db="EMBL/GenBank/DDBJ databases">
        <authorList>
            <person name="Lindestad O."/>
        </authorList>
    </citation>
    <scope>NUCLEOTIDE SEQUENCE</scope>
</reference>
<dbReference type="AlphaFoldDB" id="A0A8S4R020"/>
<gene>
    <name evidence="3" type="primary">jg22969</name>
    <name evidence="3" type="ORF">PAEG_LOCUS8453</name>
</gene>
<protein>
    <submittedName>
        <fullName evidence="3">Jg22969 protein</fullName>
    </submittedName>
</protein>
<dbReference type="OrthoDB" id="7436381at2759"/>
<evidence type="ECO:0000313" key="4">
    <source>
        <dbReference type="Proteomes" id="UP000838756"/>
    </source>
</evidence>
<feature type="coiled-coil region" evidence="1">
    <location>
        <begin position="125"/>
        <end position="198"/>
    </location>
</feature>
<feature type="region of interest" description="Disordered" evidence="2">
    <location>
        <begin position="72"/>
        <end position="103"/>
    </location>
</feature>
<evidence type="ECO:0000313" key="3">
    <source>
        <dbReference type="EMBL" id="CAH2228950.1"/>
    </source>
</evidence>
<dbReference type="Proteomes" id="UP000838756">
    <property type="component" value="Unassembled WGS sequence"/>
</dbReference>
<name>A0A8S4R020_9NEOP</name>
<keyword evidence="4" id="KW-1185">Reference proteome</keyword>
<organism evidence="3 4">
    <name type="scientific">Pararge aegeria aegeria</name>
    <dbReference type="NCBI Taxonomy" id="348720"/>
    <lineage>
        <taxon>Eukaryota</taxon>
        <taxon>Metazoa</taxon>
        <taxon>Ecdysozoa</taxon>
        <taxon>Arthropoda</taxon>
        <taxon>Hexapoda</taxon>
        <taxon>Insecta</taxon>
        <taxon>Pterygota</taxon>
        <taxon>Neoptera</taxon>
        <taxon>Endopterygota</taxon>
        <taxon>Lepidoptera</taxon>
        <taxon>Glossata</taxon>
        <taxon>Ditrysia</taxon>
        <taxon>Papilionoidea</taxon>
        <taxon>Nymphalidae</taxon>
        <taxon>Satyrinae</taxon>
        <taxon>Satyrini</taxon>
        <taxon>Parargina</taxon>
        <taxon>Pararge</taxon>
    </lineage>
</organism>
<dbReference type="Gene3D" id="1.20.5.340">
    <property type="match status" value="1"/>
</dbReference>
<comment type="caution">
    <text evidence="3">The sequence shown here is derived from an EMBL/GenBank/DDBJ whole genome shotgun (WGS) entry which is preliminary data.</text>
</comment>
<proteinExistence type="predicted"/>
<keyword evidence="1" id="KW-0175">Coiled coil</keyword>
<evidence type="ECO:0000256" key="2">
    <source>
        <dbReference type="SAM" id="MobiDB-lite"/>
    </source>
</evidence>